<protein>
    <submittedName>
        <fullName evidence="2">Uncharacterized protein</fullName>
    </submittedName>
</protein>
<accession>A0ABN8ZQB5</accession>
<dbReference type="Proteomes" id="UP001176941">
    <property type="component" value="Chromosome 5"/>
</dbReference>
<feature type="region of interest" description="Disordered" evidence="1">
    <location>
        <begin position="63"/>
        <end position="82"/>
    </location>
</feature>
<proteinExistence type="predicted"/>
<name>A0ABN8ZQB5_RANTA</name>
<evidence type="ECO:0000313" key="2">
    <source>
        <dbReference type="EMBL" id="CAI9175708.1"/>
    </source>
</evidence>
<reference evidence="2" key="1">
    <citation type="submission" date="2023-04" db="EMBL/GenBank/DDBJ databases">
        <authorList>
            <consortium name="ELIXIR-Norway"/>
        </authorList>
    </citation>
    <scope>NUCLEOTIDE SEQUENCE [LARGE SCALE GENOMIC DNA]</scope>
</reference>
<gene>
    <name evidence="2" type="ORF">MRATA1EN1_LOCUS24670</name>
</gene>
<keyword evidence="3" id="KW-1185">Reference proteome</keyword>
<evidence type="ECO:0000256" key="1">
    <source>
        <dbReference type="SAM" id="MobiDB-lite"/>
    </source>
</evidence>
<evidence type="ECO:0000313" key="3">
    <source>
        <dbReference type="Proteomes" id="UP001176941"/>
    </source>
</evidence>
<organism evidence="2 3">
    <name type="scientific">Rangifer tarandus platyrhynchus</name>
    <name type="common">Svalbard reindeer</name>
    <dbReference type="NCBI Taxonomy" id="3082113"/>
    <lineage>
        <taxon>Eukaryota</taxon>
        <taxon>Metazoa</taxon>
        <taxon>Chordata</taxon>
        <taxon>Craniata</taxon>
        <taxon>Vertebrata</taxon>
        <taxon>Euteleostomi</taxon>
        <taxon>Mammalia</taxon>
        <taxon>Eutheria</taxon>
        <taxon>Laurasiatheria</taxon>
        <taxon>Artiodactyla</taxon>
        <taxon>Ruminantia</taxon>
        <taxon>Pecora</taxon>
        <taxon>Cervidae</taxon>
        <taxon>Odocoileinae</taxon>
        <taxon>Rangifer</taxon>
    </lineage>
</organism>
<sequence length="82" mass="8589">MRRSSCSIHPSPAADFTWAVSAHYQVSIQPEPVALAAASAATTVSAPHQPNAVPLGADWLPGEGRPAPWPRGSGSLRRLHAL</sequence>
<dbReference type="EMBL" id="OX459941">
    <property type="protein sequence ID" value="CAI9175708.1"/>
    <property type="molecule type" value="Genomic_DNA"/>
</dbReference>